<keyword evidence="3" id="KW-1185">Reference proteome</keyword>
<evidence type="ECO:0000259" key="1">
    <source>
        <dbReference type="Pfam" id="PF03009"/>
    </source>
</evidence>
<dbReference type="InterPro" id="IPR017946">
    <property type="entry name" value="PLC-like_Pdiesterase_TIM-brl"/>
</dbReference>
<organism evidence="2 3">
    <name type="scientific">Acrasis kona</name>
    <dbReference type="NCBI Taxonomy" id="1008807"/>
    <lineage>
        <taxon>Eukaryota</taxon>
        <taxon>Discoba</taxon>
        <taxon>Heterolobosea</taxon>
        <taxon>Tetramitia</taxon>
        <taxon>Eutetramitia</taxon>
        <taxon>Acrasidae</taxon>
        <taxon>Acrasis</taxon>
    </lineage>
</organism>
<dbReference type="InterPro" id="IPR030395">
    <property type="entry name" value="GP_PDE_dom"/>
</dbReference>
<dbReference type="GO" id="GO:0006629">
    <property type="term" value="P:lipid metabolic process"/>
    <property type="evidence" value="ECO:0007669"/>
    <property type="project" value="InterPro"/>
</dbReference>
<dbReference type="PANTHER" id="PTHR46211">
    <property type="entry name" value="GLYCEROPHOSPHORYL DIESTER PHOSPHODIESTERASE"/>
    <property type="match status" value="1"/>
</dbReference>
<proteinExistence type="predicted"/>
<dbReference type="AlphaFoldDB" id="A0AAW2YYP4"/>
<dbReference type="SUPFAM" id="SSF51695">
    <property type="entry name" value="PLC-like phosphodiesterases"/>
    <property type="match status" value="1"/>
</dbReference>
<name>A0AAW2YYP4_9EUKA</name>
<gene>
    <name evidence="2" type="ORF">AKO1_014351</name>
</gene>
<dbReference type="Proteomes" id="UP001431209">
    <property type="component" value="Unassembled WGS sequence"/>
</dbReference>
<feature type="domain" description="GP-PDE" evidence="1">
    <location>
        <begin position="48"/>
        <end position="312"/>
    </location>
</feature>
<dbReference type="Pfam" id="PF03009">
    <property type="entry name" value="GDPD"/>
    <property type="match status" value="1"/>
</dbReference>
<protein>
    <submittedName>
        <fullName evidence="2">Glycerophosphodiester phosphodiesterase</fullName>
    </submittedName>
</protein>
<dbReference type="Gene3D" id="3.20.20.190">
    <property type="entry name" value="Phosphatidylinositol (PI) phosphodiesterase"/>
    <property type="match status" value="1"/>
</dbReference>
<comment type="caution">
    <text evidence="2">The sequence shown here is derived from an EMBL/GenBank/DDBJ whole genome shotgun (WGS) entry which is preliminary data.</text>
</comment>
<reference evidence="2 3" key="1">
    <citation type="submission" date="2024-03" db="EMBL/GenBank/DDBJ databases">
        <title>The Acrasis kona genome and developmental transcriptomes reveal deep origins of eukaryotic multicellular pathways.</title>
        <authorList>
            <person name="Sheikh S."/>
            <person name="Fu C.-J."/>
            <person name="Brown M.W."/>
            <person name="Baldauf S.L."/>
        </authorList>
    </citation>
    <scope>NUCLEOTIDE SEQUENCE [LARGE SCALE GENOMIC DNA]</scope>
    <source>
        <strain evidence="2 3">ATCC MYA-3509</strain>
    </source>
</reference>
<dbReference type="EMBL" id="JAOPGA020000879">
    <property type="protein sequence ID" value="KAL0482621.1"/>
    <property type="molecule type" value="Genomic_DNA"/>
</dbReference>
<accession>A0AAW2YYP4</accession>
<dbReference type="GO" id="GO:0008081">
    <property type="term" value="F:phosphoric diester hydrolase activity"/>
    <property type="evidence" value="ECO:0007669"/>
    <property type="project" value="InterPro"/>
</dbReference>
<evidence type="ECO:0000313" key="3">
    <source>
        <dbReference type="Proteomes" id="UP001431209"/>
    </source>
</evidence>
<dbReference type="PANTHER" id="PTHR46211:SF1">
    <property type="entry name" value="GLYCEROPHOSPHODIESTER PHOSPHODIESTERASE, CYTOPLASMIC"/>
    <property type="match status" value="1"/>
</dbReference>
<evidence type="ECO:0000313" key="2">
    <source>
        <dbReference type="EMBL" id="KAL0482621.1"/>
    </source>
</evidence>
<sequence length="320" mass="36868">MILLLSLPLGIILAIYFIYHNYKLPNSTDSSFMKGKLIGHRCVHSDESNLPDNSISSAMYGLQQGLDGLEFDIMESKDNEIFIFHDPTTMSNRCIIPDGFNEKSCISNLRSSDIKKFAFKIKNGDSYPPTLPEFIKSIHTYTSSNRSKKILFIEIKDFSEHGEPKIVEQIAQFFIDHPHLYDCAVVASFSAISLYKVKKNNPKIVTSIITKKDVLRIWYSEGLFKDLFKWPLVFRMFLPLTIHILDALFYLCAMRILPSFLGVGMISFETSKDLQKDLQMVKWIQSRGYQVNTYVVNNAHHKKQLMIHKALVTTDYTRDK</sequence>